<dbReference type="InterPro" id="IPR007318">
    <property type="entry name" value="Phopholipid_MeTrfase"/>
</dbReference>
<evidence type="ECO:0000256" key="4">
    <source>
        <dbReference type="ARBA" id="ARBA00023136"/>
    </source>
</evidence>
<evidence type="ECO:0000256" key="3">
    <source>
        <dbReference type="ARBA" id="ARBA00022989"/>
    </source>
</evidence>
<protein>
    <submittedName>
        <fullName evidence="6">Isoprenylcysteine carboxylmethyltransferase family protein</fullName>
    </submittedName>
</protein>
<dbReference type="EMBL" id="SDDZ01000006">
    <property type="protein sequence ID" value="RXJ49756.1"/>
    <property type="molecule type" value="Genomic_DNA"/>
</dbReference>
<dbReference type="GO" id="GO:0032259">
    <property type="term" value="P:methylation"/>
    <property type="evidence" value="ECO:0007669"/>
    <property type="project" value="UniProtKB-KW"/>
</dbReference>
<feature type="transmembrane region" description="Helical" evidence="5">
    <location>
        <begin position="87"/>
        <end position="109"/>
    </location>
</feature>
<gene>
    <name evidence="6" type="ORF">ESZ48_11770</name>
</gene>
<keyword evidence="7" id="KW-1185">Reference proteome</keyword>
<organism evidence="6 7">
    <name type="scientific">Gelidibacter gilvus</name>
    <dbReference type="NCBI Taxonomy" id="59602"/>
    <lineage>
        <taxon>Bacteria</taxon>
        <taxon>Pseudomonadati</taxon>
        <taxon>Bacteroidota</taxon>
        <taxon>Flavobacteriia</taxon>
        <taxon>Flavobacteriales</taxon>
        <taxon>Flavobacteriaceae</taxon>
        <taxon>Gelidibacter</taxon>
    </lineage>
</organism>
<keyword evidence="2 5" id="KW-0812">Transmembrane</keyword>
<accession>A0A4V1LMU9</accession>
<evidence type="ECO:0000256" key="1">
    <source>
        <dbReference type="ARBA" id="ARBA00004127"/>
    </source>
</evidence>
<evidence type="ECO:0000313" key="6">
    <source>
        <dbReference type="EMBL" id="RXJ49756.1"/>
    </source>
</evidence>
<dbReference type="GO" id="GO:0008168">
    <property type="term" value="F:methyltransferase activity"/>
    <property type="evidence" value="ECO:0007669"/>
    <property type="project" value="UniProtKB-KW"/>
</dbReference>
<dbReference type="PANTHER" id="PTHR43847:SF1">
    <property type="entry name" value="BLL3993 PROTEIN"/>
    <property type="match status" value="1"/>
</dbReference>
<keyword evidence="6" id="KW-0489">Methyltransferase</keyword>
<comment type="subcellular location">
    <subcellularLocation>
        <location evidence="1">Endomembrane system</location>
        <topology evidence="1">Multi-pass membrane protein</topology>
    </subcellularLocation>
</comment>
<comment type="caution">
    <text evidence="6">The sequence shown here is derived from an EMBL/GenBank/DDBJ whole genome shotgun (WGS) entry which is preliminary data.</text>
</comment>
<name>A0A4V1LMU9_9FLAO</name>
<evidence type="ECO:0000256" key="2">
    <source>
        <dbReference type="ARBA" id="ARBA00022692"/>
    </source>
</evidence>
<keyword evidence="4 5" id="KW-0472">Membrane</keyword>
<dbReference type="PANTHER" id="PTHR43847">
    <property type="entry name" value="BLL3993 PROTEIN"/>
    <property type="match status" value="1"/>
</dbReference>
<dbReference type="InterPro" id="IPR052527">
    <property type="entry name" value="Metal_cation-efflux_comp"/>
</dbReference>
<evidence type="ECO:0000313" key="7">
    <source>
        <dbReference type="Proteomes" id="UP000289792"/>
    </source>
</evidence>
<evidence type="ECO:0000256" key="5">
    <source>
        <dbReference type="SAM" id="Phobius"/>
    </source>
</evidence>
<feature type="transmembrane region" description="Helical" evidence="5">
    <location>
        <begin position="24"/>
        <end position="47"/>
    </location>
</feature>
<dbReference type="Pfam" id="PF04191">
    <property type="entry name" value="PEMT"/>
    <property type="match status" value="1"/>
</dbReference>
<dbReference type="AlphaFoldDB" id="A0A4V1LMU9"/>
<keyword evidence="6" id="KW-0808">Transferase</keyword>
<dbReference type="Proteomes" id="UP000289792">
    <property type="component" value="Unassembled WGS sequence"/>
</dbReference>
<reference evidence="6 7" key="1">
    <citation type="submission" date="2019-01" db="EMBL/GenBank/DDBJ databases">
        <title>Genome sequence of the Antarctic species Gelidibacter gilvus ACAM 158(T).</title>
        <authorList>
            <person name="Bowman J.P."/>
        </authorList>
    </citation>
    <scope>NUCLEOTIDE SEQUENCE [LARGE SCALE GENOMIC DNA]</scope>
    <source>
        <strain evidence="6 7">IC158</strain>
    </source>
</reference>
<dbReference type="OrthoDB" id="9809773at2"/>
<proteinExistence type="predicted"/>
<keyword evidence="3 5" id="KW-1133">Transmembrane helix</keyword>
<dbReference type="GO" id="GO:0012505">
    <property type="term" value="C:endomembrane system"/>
    <property type="evidence" value="ECO:0007669"/>
    <property type="project" value="UniProtKB-SubCell"/>
</dbReference>
<sequence length="136" mass="15624">MVQVLLFIAYFLPLRVSYFQLPGWLCYSGLVLLGVSILFGGIALFQLNTKLSPFPSPVASGKLITSGVYRISRHPIYTALLFSGLGYAIYGSSLYKVVITLLLLILFYYKSVYEERLLQERFPEYEDYQKRTPRFI</sequence>
<dbReference type="Gene3D" id="1.20.120.1630">
    <property type="match status" value="1"/>
</dbReference>